<dbReference type="Proteomes" id="UP000027982">
    <property type="component" value="Chromosome"/>
</dbReference>
<dbReference type="HOGENOM" id="CLU_1608400_0_0_0"/>
<protein>
    <submittedName>
        <fullName evidence="2">Uncharacterized protein</fullName>
    </submittedName>
</protein>
<evidence type="ECO:0000313" key="3">
    <source>
        <dbReference type="Proteomes" id="UP000027982"/>
    </source>
</evidence>
<feature type="region of interest" description="Disordered" evidence="1">
    <location>
        <begin position="108"/>
        <end position="165"/>
    </location>
</feature>
<proteinExistence type="predicted"/>
<feature type="compositionally biased region" description="Gly residues" evidence="1">
    <location>
        <begin position="111"/>
        <end position="120"/>
    </location>
</feature>
<gene>
    <name evidence="2" type="ORF">OP10G_2652</name>
</gene>
<sequence length="165" mass="18315">MMLGPANLFYDRRDGWHRDITVDLSYGSQNGQSFTDSLTFSFASFEATRFDNTGKSVERSLEQIADNTKMFQQSPVGDGLFWRIWKSLLDSDLKLVATEESGSYEIRFEKGGGSNNGGRRGMGRVDFSGGRNALADVEDNRQVESSEGDSNIESSRSDIEDESAP</sequence>
<dbReference type="EMBL" id="CP007139">
    <property type="protein sequence ID" value="AIE86020.1"/>
    <property type="molecule type" value="Genomic_DNA"/>
</dbReference>
<evidence type="ECO:0000313" key="2">
    <source>
        <dbReference type="EMBL" id="AIE86020.1"/>
    </source>
</evidence>
<dbReference type="AlphaFoldDB" id="A0A068NTD2"/>
<evidence type="ECO:0000256" key="1">
    <source>
        <dbReference type="SAM" id="MobiDB-lite"/>
    </source>
</evidence>
<reference evidence="2 3" key="1">
    <citation type="journal article" date="2014" name="PLoS ONE">
        <title>The first complete genome sequence of the class fimbriimonadia in the phylum armatimonadetes.</title>
        <authorList>
            <person name="Hu Z.Y."/>
            <person name="Wang Y.Z."/>
            <person name="Im W.T."/>
            <person name="Wang S.Y."/>
            <person name="Zhao G.P."/>
            <person name="Zheng H.J."/>
            <person name="Quan Z.X."/>
        </authorList>
    </citation>
    <scope>NUCLEOTIDE SEQUENCE [LARGE SCALE GENOMIC DNA]</scope>
    <source>
        <strain evidence="2">Gsoil 348</strain>
    </source>
</reference>
<accession>A0A068NTD2</accession>
<organism evidence="2 3">
    <name type="scientific">Fimbriimonas ginsengisoli Gsoil 348</name>
    <dbReference type="NCBI Taxonomy" id="661478"/>
    <lineage>
        <taxon>Bacteria</taxon>
        <taxon>Bacillati</taxon>
        <taxon>Armatimonadota</taxon>
        <taxon>Fimbriimonadia</taxon>
        <taxon>Fimbriimonadales</taxon>
        <taxon>Fimbriimonadaceae</taxon>
        <taxon>Fimbriimonas</taxon>
    </lineage>
</organism>
<name>A0A068NTD2_FIMGI</name>
<keyword evidence="3" id="KW-1185">Reference proteome</keyword>
<dbReference type="KEGG" id="fgi:OP10G_2652"/>